<dbReference type="PANTHER" id="PTHR36042">
    <property type="entry name" value="OS05G0490900 PROTEIN"/>
    <property type="match status" value="1"/>
</dbReference>
<feature type="transmembrane region" description="Helical" evidence="2">
    <location>
        <begin position="130"/>
        <end position="149"/>
    </location>
</feature>
<reference evidence="3" key="1">
    <citation type="submission" date="2018-01" db="EMBL/GenBank/DDBJ databases">
        <authorList>
            <person name="Mao J.F."/>
        </authorList>
    </citation>
    <scope>NUCLEOTIDE SEQUENCE</scope>
    <source>
        <strain evidence="3">Huo1</strain>
        <tissue evidence="3">Leaf</tissue>
    </source>
</reference>
<feature type="compositionally biased region" description="Basic residues" evidence="1">
    <location>
        <begin position="35"/>
        <end position="47"/>
    </location>
</feature>
<feature type="transmembrane region" description="Helical" evidence="2">
    <location>
        <begin position="91"/>
        <end position="110"/>
    </location>
</feature>
<gene>
    <name evidence="3" type="ORF">SASPL_154715</name>
</gene>
<keyword evidence="4" id="KW-1185">Reference proteome</keyword>
<organism evidence="3">
    <name type="scientific">Salvia splendens</name>
    <name type="common">Scarlet sage</name>
    <dbReference type="NCBI Taxonomy" id="180675"/>
    <lineage>
        <taxon>Eukaryota</taxon>
        <taxon>Viridiplantae</taxon>
        <taxon>Streptophyta</taxon>
        <taxon>Embryophyta</taxon>
        <taxon>Tracheophyta</taxon>
        <taxon>Spermatophyta</taxon>
        <taxon>Magnoliopsida</taxon>
        <taxon>eudicotyledons</taxon>
        <taxon>Gunneridae</taxon>
        <taxon>Pentapetalae</taxon>
        <taxon>asterids</taxon>
        <taxon>lamiids</taxon>
        <taxon>Lamiales</taxon>
        <taxon>Lamiaceae</taxon>
        <taxon>Nepetoideae</taxon>
        <taxon>Mentheae</taxon>
        <taxon>Salviinae</taxon>
        <taxon>Salvia</taxon>
        <taxon>Salvia subgen. Calosphace</taxon>
        <taxon>core Calosphace</taxon>
    </lineage>
</organism>
<protein>
    <submittedName>
        <fullName evidence="3">Uncharacterized protein</fullName>
    </submittedName>
</protein>
<dbReference type="Proteomes" id="UP000298416">
    <property type="component" value="Unassembled WGS sequence"/>
</dbReference>
<proteinExistence type="predicted"/>
<keyword evidence="2" id="KW-0472">Membrane</keyword>
<dbReference type="PANTHER" id="PTHR36042:SF1">
    <property type="entry name" value="OS05G0490900 PROTEIN"/>
    <property type="match status" value="1"/>
</dbReference>
<name>A0A8X8W0U8_SALSN</name>
<feature type="region of interest" description="Disordered" evidence="1">
    <location>
        <begin position="33"/>
        <end position="81"/>
    </location>
</feature>
<keyword evidence="2" id="KW-1133">Transmembrane helix</keyword>
<evidence type="ECO:0000313" key="3">
    <source>
        <dbReference type="EMBL" id="KAG6385834.1"/>
    </source>
</evidence>
<keyword evidence="2" id="KW-0812">Transmembrane</keyword>
<dbReference type="EMBL" id="PNBA02000022">
    <property type="protein sequence ID" value="KAG6385834.1"/>
    <property type="molecule type" value="Genomic_DNA"/>
</dbReference>
<evidence type="ECO:0000256" key="2">
    <source>
        <dbReference type="SAM" id="Phobius"/>
    </source>
</evidence>
<comment type="caution">
    <text evidence="3">The sequence shown here is derived from an EMBL/GenBank/DDBJ whole genome shotgun (WGS) entry which is preliminary data.</text>
</comment>
<evidence type="ECO:0000256" key="1">
    <source>
        <dbReference type="SAM" id="MobiDB-lite"/>
    </source>
</evidence>
<dbReference type="AlphaFoldDB" id="A0A8X8W0U8"/>
<reference evidence="3" key="2">
    <citation type="submission" date="2020-08" db="EMBL/GenBank/DDBJ databases">
        <title>Plant Genome Project.</title>
        <authorList>
            <person name="Zhang R.-G."/>
        </authorList>
    </citation>
    <scope>NUCLEOTIDE SEQUENCE</scope>
    <source>
        <strain evidence="3">Huo1</strain>
        <tissue evidence="3">Leaf</tissue>
    </source>
</reference>
<accession>A0A8X8W0U8</accession>
<evidence type="ECO:0000313" key="4">
    <source>
        <dbReference type="Proteomes" id="UP000298416"/>
    </source>
</evidence>
<sequence length="169" mass="18083">MAALASSSSSSSSPLHLSAARLLNSSPLLSSKNAKAYRKKQKLKVGVRVRAASEGNSKGKDNGSVEEPSIPPPWGREEAQKESSAGVEVPFYAYLIASSITAIAAIGSIFEYVNEKPVFGVLSSDSVLYAPVLGFFVFTGIPTSAFLWYKSVEAANKEAEEQDRRDGFM</sequence>